<name>A0A4Y2RZT1_ARAVE</name>
<sequence>MYRRKSYREWEKLKNSCSRLFQGTRGPSGKVSTPGPEGRRPETRFHRRSAVYGACCTPNHTSSRWCGVKIPTLARPTQEGCKAGRGPARREPLPEAWRGGASSGVVIVIWPRLKITRSVPK</sequence>
<reference evidence="2 3" key="1">
    <citation type="journal article" date="2019" name="Sci. Rep.">
        <title>Orb-weaving spider Araneus ventricosus genome elucidates the spidroin gene catalogue.</title>
        <authorList>
            <person name="Kono N."/>
            <person name="Nakamura H."/>
            <person name="Ohtoshi R."/>
            <person name="Moran D.A.P."/>
            <person name="Shinohara A."/>
            <person name="Yoshida Y."/>
            <person name="Fujiwara M."/>
            <person name="Mori M."/>
            <person name="Tomita M."/>
            <person name="Arakawa K."/>
        </authorList>
    </citation>
    <scope>NUCLEOTIDE SEQUENCE [LARGE SCALE GENOMIC DNA]</scope>
</reference>
<dbReference type="EMBL" id="BGPR01018933">
    <property type="protein sequence ID" value="GBN80515.1"/>
    <property type="molecule type" value="Genomic_DNA"/>
</dbReference>
<evidence type="ECO:0000313" key="2">
    <source>
        <dbReference type="EMBL" id="GBN80515.1"/>
    </source>
</evidence>
<proteinExistence type="predicted"/>
<dbReference type="Proteomes" id="UP000499080">
    <property type="component" value="Unassembled WGS sequence"/>
</dbReference>
<dbReference type="AlphaFoldDB" id="A0A4Y2RZT1"/>
<evidence type="ECO:0000313" key="3">
    <source>
        <dbReference type="Proteomes" id="UP000499080"/>
    </source>
</evidence>
<protein>
    <submittedName>
        <fullName evidence="2">Uncharacterized protein</fullName>
    </submittedName>
</protein>
<organism evidence="2 3">
    <name type="scientific">Araneus ventricosus</name>
    <name type="common">Orbweaver spider</name>
    <name type="synonym">Epeira ventricosa</name>
    <dbReference type="NCBI Taxonomy" id="182803"/>
    <lineage>
        <taxon>Eukaryota</taxon>
        <taxon>Metazoa</taxon>
        <taxon>Ecdysozoa</taxon>
        <taxon>Arthropoda</taxon>
        <taxon>Chelicerata</taxon>
        <taxon>Arachnida</taxon>
        <taxon>Araneae</taxon>
        <taxon>Araneomorphae</taxon>
        <taxon>Entelegynae</taxon>
        <taxon>Araneoidea</taxon>
        <taxon>Araneidae</taxon>
        <taxon>Araneus</taxon>
    </lineage>
</organism>
<evidence type="ECO:0000256" key="1">
    <source>
        <dbReference type="SAM" id="MobiDB-lite"/>
    </source>
</evidence>
<accession>A0A4Y2RZT1</accession>
<feature type="region of interest" description="Disordered" evidence="1">
    <location>
        <begin position="77"/>
        <end position="97"/>
    </location>
</feature>
<gene>
    <name evidence="2" type="ORF">AVEN_126188_1</name>
</gene>
<comment type="caution">
    <text evidence="2">The sequence shown here is derived from an EMBL/GenBank/DDBJ whole genome shotgun (WGS) entry which is preliminary data.</text>
</comment>
<keyword evidence="3" id="KW-1185">Reference proteome</keyword>
<feature type="region of interest" description="Disordered" evidence="1">
    <location>
        <begin position="19"/>
        <end position="44"/>
    </location>
</feature>